<dbReference type="VEuPathDB" id="FungiDB:RhiirFUN_021773"/>
<protein>
    <recommendedName>
        <fullName evidence="4">Transposase domain-containing protein</fullName>
    </recommendedName>
</protein>
<dbReference type="Proteomes" id="UP000234323">
    <property type="component" value="Unassembled WGS sequence"/>
</dbReference>
<dbReference type="AlphaFoldDB" id="A0A2I1HG65"/>
<evidence type="ECO:0000313" key="2">
    <source>
        <dbReference type="EMBL" id="PKY57872.1"/>
    </source>
</evidence>
<feature type="compositionally biased region" description="Polar residues" evidence="1">
    <location>
        <begin position="28"/>
        <end position="53"/>
    </location>
</feature>
<proteinExistence type="predicted"/>
<feature type="region of interest" description="Disordered" evidence="1">
    <location>
        <begin position="21"/>
        <end position="97"/>
    </location>
</feature>
<dbReference type="VEuPathDB" id="FungiDB:FUN_019077"/>
<dbReference type="VEuPathDB" id="FungiDB:RhiirA1_472691"/>
<evidence type="ECO:0008006" key="4">
    <source>
        <dbReference type="Google" id="ProtNLM"/>
    </source>
</evidence>
<reference evidence="2 3" key="1">
    <citation type="submission" date="2015-10" db="EMBL/GenBank/DDBJ databases">
        <title>Genome analyses suggest a sexual origin of heterokaryosis in a supposedly ancient asexual fungus.</title>
        <authorList>
            <person name="Ropars J."/>
            <person name="Sedzielewska K."/>
            <person name="Noel J."/>
            <person name="Charron P."/>
            <person name="Farinelli L."/>
            <person name="Marton T."/>
            <person name="Kruger M."/>
            <person name="Pelin A."/>
            <person name="Brachmann A."/>
            <person name="Corradi N."/>
        </authorList>
    </citation>
    <scope>NUCLEOTIDE SEQUENCE [LARGE SCALE GENOMIC DNA]</scope>
    <source>
        <strain evidence="2 3">A4</strain>
    </source>
</reference>
<accession>A0A2I1HG65</accession>
<evidence type="ECO:0000256" key="1">
    <source>
        <dbReference type="SAM" id="MobiDB-lite"/>
    </source>
</evidence>
<evidence type="ECO:0000313" key="3">
    <source>
        <dbReference type="Proteomes" id="UP000234323"/>
    </source>
</evidence>
<dbReference type="VEuPathDB" id="FungiDB:RhiirA1_399900"/>
<keyword evidence="3" id="KW-1185">Reference proteome</keyword>
<organism evidence="2 3">
    <name type="scientific">Rhizophagus irregularis</name>
    <dbReference type="NCBI Taxonomy" id="588596"/>
    <lineage>
        <taxon>Eukaryota</taxon>
        <taxon>Fungi</taxon>
        <taxon>Fungi incertae sedis</taxon>
        <taxon>Mucoromycota</taxon>
        <taxon>Glomeromycotina</taxon>
        <taxon>Glomeromycetes</taxon>
        <taxon>Glomerales</taxon>
        <taxon>Glomeraceae</taxon>
        <taxon>Rhizophagus</taxon>
    </lineage>
</organism>
<gene>
    <name evidence="2" type="ORF">RhiirA4_429309</name>
</gene>
<dbReference type="VEuPathDB" id="FungiDB:RhiirFUN_001535"/>
<comment type="caution">
    <text evidence="2">The sequence shown here is derived from an EMBL/GenBank/DDBJ whole genome shotgun (WGS) entry which is preliminary data.</text>
</comment>
<name>A0A2I1HG65_9GLOM</name>
<sequence length="628" mass="73955">MFLRQVRADQQQQTSDFRLRKPKRTRVKSSNISSHVLSSDTTSPFTNININSQIHKKNKTPLQPEDTLHEENRTPLQPEDTLHEENRTPLQPEDTPINENDDLYSIFDNNGNFFNDPNDSDDFYNNSGDDQETNREFNEKAYDGNKKQNHYSRNEAGPYFPNYTMLLLFLWITKHQIGLEAYRDFANIIKHPKFNPKDVPISLATIKKYRDGLPLLPFKGHTVSLNNRNTPSTSKSTGQALIFPLKDILHRILANPQLREYMYFGSGIYCENKCEIWHGKLWHKSPLFGEISIRLNNDIYIDKFGPFRNAYHAIGGIYLQIGNMKQILRQKLKNHFLYGFIPYAAASDEVLQPIIKDIQEFEREYELEINNQHTTLQFAEVRNVQTQTERDFLTMEYGIRENPSVFDNVMRDWHLQCPHDAFHCMGGIAKEMLQATFEILTAMGEEVFLKTWRNFEFPSTWSRQQNPITHLDLYFFSDYLHLSMIMPFFINRVITNVTLLNKPFTEHLIKVYNITKNQVIDRLLNLWISFSKMVYLVFRKEFSENCYNNLQQSLMQWAIQVAKIFPNITRLPNFHIQCHFIMHAKHFATLVNTAVSTKEMMHRLYKGIVPHSNKKDIELDFVRRDNCL</sequence>
<dbReference type="EMBL" id="LLXI01002739">
    <property type="protein sequence ID" value="PKY57872.1"/>
    <property type="molecule type" value="Genomic_DNA"/>
</dbReference>